<dbReference type="InterPro" id="IPR047655">
    <property type="entry name" value="Transpos_IS630-like"/>
</dbReference>
<evidence type="ECO:0000313" key="2">
    <source>
        <dbReference type="EMBL" id="SFN02402.1"/>
    </source>
</evidence>
<dbReference type="InterPro" id="IPR038717">
    <property type="entry name" value="Tc1-like_DDE_dom"/>
</dbReference>
<dbReference type="PANTHER" id="PTHR46564:SF1">
    <property type="entry name" value="TRANSPOSASE"/>
    <property type="match status" value="1"/>
</dbReference>
<dbReference type="NCBIfam" id="NF033545">
    <property type="entry name" value="transpos_IS630"/>
    <property type="match status" value="1"/>
</dbReference>
<gene>
    <name evidence="2" type="ORF">SAMN05192568_11101</name>
</gene>
<feature type="domain" description="Tc1-like transposase DDE" evidence="1">
    <location>
        <begin position="20"/>
        <end position="157"/>
    </location>
</feature>
<dbReference type="EMBL" id="FOTK01000110">
    <property type="protein sequence ID" value="SFN02402.1"/>
    <property type="molecule type" value="Genomic_DNA"/>
</dbReference>
<sequence>MRAAREAWFESQLDLDPDAVVFIDETATATNMARTYGRAPRGERCRLLVPKGHYKTTTVTAALRPSGLVATTLIDGATNGARFRAYVTDTLVPVLKPGDTVILDNLQSHKVVGVREAIEAAGARLLYLPAYSPDSNPIEQAFSKLKALLRTAAARTIPDLWAAIAQAFAAFTPAECRNYITAAGYDAYDPT</sequence>
<dbReference type="Gene3D" id="3.30.420.10">
    <property type="entry name" value="Ribonuclease H-like superfamily/Ribonuclease H"/>
    <property type="match status" value="1"/>
</dbReference>
<accession>A0A1I4VMA8</accession>
<name>A0A1I4VMA8_9HYPH</name>
<dbReference type="PANTHER" id="PTHR46564">
    <property type="entry name" value="TRANSPOSASE"/>
    <property type="match status" value="1"/>
</dbReference>
<proteinExistence type="predicted"/>
<dbReference type="Pfam" id="PF13358">
    <property type="entry name" value="DDE_3"/>
    <property type="match status" value="1"/>
</dbReference>
<dbReference type="InterPro" id="IPR036397">
    <property type="entry name" value="RNaseH_sf"/>
</dbReference>
<dbReference type="Proteomes" id="UP000199048">
    <property type="component" value="Unassembled WGS sequence"/>
</dbReference>
<dbReference type="AlphaFoldDB" id="A0A1I4VMA8"/>
<evidence type="ECO:0000259" key="1">
    <source>
        <dbReference type="Pfam" id="PF13358"/>
    </source>
</evidence>
<dbReference type="STRING" id="582667.SAMN05192568_11101"/>
<organism evidence="2 3">
    <name type="scientific">Methylobacterium pseudosasicola</name>
    <dbReference type="NCBI Taxonomy" id="582667"/>
    <lineage>
        <taxon>Bacteria</taxon>
        <taxon>Pseudomonadati</taxon>
        <taxon>Pseudomonadota</taxon>
        <taxon>Alphaproteobacteria</taxon>
        <taxon>Hyphomicrobiales</taxon>
        <taxon>Methylobacteriaceae</taxon>
        <taxon>Methylobacterium</taxon>
    </lineage>
</organism>
<protein>
    <submittedName>
        <fullName evidence="2">Transposase</fullName>
    </submittedName>
</protein>
<keyword evidence="3" id="KW-1185">Reference proteome</keyword>
<dbReference type="GO" id="GO:0003676">
    <property type="term" value="F:nucleic acid binding"/>
    <property type="evidence" value="ECO:0007669"/>
    <property type="project" value="InterPro"/>
</dbReference>
<evidence type="ECO:0000313" key="3">
    <source>
        <dbReference type="Proteomes" id="UP000199048"/>
    </source>
</evidence>
<reference evidence="3" key="1">
    <citation type="submission" date="2016-10" db="EMBL/GenBank/DDBJ databases">
        <authorList>
            <person name="Varghese N."/>
            <person name="Submissions S."/>
        </authorList>
    </citation>
    <scope>NUCLEOTIDE SEQUENCE [LARGE SCALE GENOMIC DNA]</scope>
    <source>
        <strain evidence="3">BL36</strain>
    </source>
</reference>